<dbReference type="Proteomes" id="UP000326678">
    <property type="component" value="Chromosome Gxm1"/>
</dbReference>
<gene>
    <name evidence="1" type="ORF">GXM_05249</name>
</gene>
<keyword evidence="2" id="KW-1185">Reference proteome</keyword>
<proteinExistence type="predicted"/>
<evidence type="ECO:0000313" key="2">
    <source>
        <dbReference type="Proteomes" id="UP000326678"/>
    </source>
</evidence>
<dbReference type="KEGG" id="nsh:GXM_05249"/>
<name>A0A5P8W4U0_9NOSO</name>
<evidence type="ECO:0000313" key="1">
    <source>
        <dbReference type="EMBL" id="QFS47757.1"/>
    </source>
</evidence>
<accession>A0A5P8W4U0</accession>
<dbReference type="EMBL" id="CP045226">
    <property type="protein sequence ID" value="QFS47757.1"/>
    <property type="molecule type" value="Genomic_DNA"/>
</dbReference>
<organism evidence="1 2">
    <name type="scientific">Nostoc sphaeroides CCNUC1</name>
    <dbReference type="NCBI Taxonomy" id="2653204"/>
    <lineage>
        <taxon>Bacteria</taxon>
        <taxon>Bacillati</taxon>
        <taxon>Cyanobacteriota</taxon>
        <taxon>Cyanophyceae</taxon>
        <taxon>Nostocales</taxon>
        <taxon>Nostocaceae</taxon>
        <taxon>Nostoc</taxon>
    </lineage>
</organism>
<reference evidence="1 2" key="1">
    <citation type="submission" date="2019-10" db="EMBL/GenBank/DDBJ databases">
        <title>Genomic and transcriptomic insights into the perfect genentic adaptation of a filamentous nitrogen-fixing cyanobacterium to rice fields.</title>
        <authorList>
            <person name="Chen Z."/>
        </authorList>
    </citation>
    <scope>NUCLEOTIDE SEQUENCE [LARGE SCALE GENOMIC DNA]</scope>
    <source>
        <strain evidence="1">CCNUC1</strain>
    </source>
</reference>
<dbReference type="AlphaFoldDB" id="A0A5P8W4U0"/>
<protein>
    <submittedName>
        <fullName evidence="1">Uncharacterized protein</fullName>
    </submittedName>
</protein>
<sequence length="42" mass="4577">MSGTGKRPTVVPIALLPTGVYRASTSRYCWCALTAPLHPYQI</sequence>